<comment type="caution">
    <text evidence="1">The sequence shown here is derived from an EMBL/GenBank/DDBJ whole genome shotgun (WGS) entry which is preliminary data.</text>
</comment>
<keyword evidence="2" id="KW-1185">Reference proteome</keyword>
<dbReference type="Pfam" id="PF09550">
    <property type="entry name" value="Phage_TAC_6"/>
    <property type="match status" value="1"/>
</dbReference>
<evidence type="ECO:0000313" key="2">
    <source>
        <dbReference type="Proteomes" id="UP000197290"/>
    </source>
</evidence>
<gene>
    <name evidence="1" type="ORF">SPDO_32240</name>
</gene>
<accession>A0A245ZDB2</accession>
<dbReference type="Proteomes" id="UP000197290">
    <property type="component" value="Unassembled WGS sequence"/>
</dbReference>
<dbReference type="InterPro" id="IPR019056">
    <property type="entry name" value="Phage_TAC_6"/>
</dbReference>
<proteinExistence type="predicted"/>
<evidence type="ECO:0000313" key="1">
    <source>
        <dbReference type="EMBL" id="OWK27636.1"/>
    </source>
</evidence>
<dbReference type="EMBL" id="NBBI01000012">
    <property type="protein sequence ID" value="OWK27636.1"/>
    <property type="molecule type" value="Genomic_DNA"/>
</dbReference>
<organism evidence="1 2">
    <name type="scientific">Sphingomonas dokdonensis</name>
    <dbReference type="NCBI Taxonomy" id="344880"/>
    <lineage>
        <taxon>Bacteria</taxon>
        <taxon>Pseudomonadati</taxon>
        <taxon>Pseudomonadota</taxon>
        <taxon>Alphaproteobacteria</taxon>
        <taxon>Sphingomonadales</taxon>
        <taxon>Sphingomonadaceae</taxon>
        <taxon>Sphingomonas</taxon>
    </lineage>
</organism>
<evidence type="ECO:0008006" key="3">
    <source>
        <dbReference type="Google" id="ProtNLM"/>
    </source>
</evidence>
<protein>
    <recommendedName>
        <fullName evidence="3">Phage tail assembly chaperone</fullName>
    </recommendedName>
</protein>
<dbReference type="RefSeq" id="WP_245829582.1">
    <property type="nucleotide sequence ID" value="NZ_NBBI01000012.1"/>
</dbReference>
<name>A0A245ZDB2_9SPHN</name>
<sequence length="70" mass="6894">MSLARAGTFAEGAGRLAGLAGVAFGWSPDAFWRATPAELGALVRALAGDGPAAPPDAATIAALKRAFPDG</sequence>
<reference evidence="1 2" key="1">
    <citation type="submission" date="2017-03" db="EMBL/GenBank/DDBJ databases">
        <title>Genome sequence of Sphingomonas dokdonensis DSM 21029.</title>
        <authorList>
            <person name="Poehlein A."/>
            <person name="Wuebbeler J.H."/>
            <person name="Steinbuechel A."/>
            <person name="Daniel R."/>
        </authorList>
    </citation>
    <scope>NUCLEOTIDE SEQUENCE [LARGE SCALE GENOMIC DNA]</scope>
    <source>
        <strain evidence="1 2">DSM 21029</strain>
    </source>
</reference>
<dbReference type="AlphaFoldDB" id="A0A245ZDB2"/>